<organism evidence="2 3">
    <name type="scientific">Theileria equi strain WA</name>
    <dbReference type="NCBI Taxonomy" id="1537102"/>
    <lineage>
        <taxon>Eukaryota</taxon>
        <taxon>Sar</taxon>
        <taxon>Alveolata</taxon>
        <taxon>Apicomplexa</taxon>
        <taxon>Aconoidasida</taxon>
        <taxon>Piroplasmida</taxon>
        <taxon>Theileriidae</taxon>
        <taxon>Theileria</taxon>
    </lineage>
</organism>
<dbReference type="AlphaFoldDB" id="L0B255"/>
<dbReference type="Proteomes" id="UP000031512">
    <property type="component" value="Chromosome 3"/>
</dbReference>
<evidence type="ECO:0000313" key="3">
    <source>
        <dbReference type="Proteomes" id="UP000031512"/>
    </source>
</evidence>
<accession>L0B255</accession>
<dbReference type="GeneID" id="15805485"/>
<dbReference type="eggNOG" id="ENOG502QXFQ">
    <property type="taxonomic scope" value="Eukaryota"/>
</dbReference>
<gene>
    <name evidence="2" type="ORF">BEWA_006230</name>
</gene>
<keyword evidence="3" id="KW-1185">Reference proteome</keyword>
<dbReference type="OrthoDB" id="360892at2759"/>
<dbReference type="VEuPathDB" id="PiroplasmaDB:BEWA_006230"/>
<proteinExistence type="predicted"/>
<reference evidence="2 3" key="1">
    <citation type="journal article" date="2012" name="BMC Genomics">
        <title>Comparative genomic analysis and phylogenetic position of Theileria equi.</title>
        <authorList>
            <person name="Kappmeyer L.S."/>
            <person name="Thiagarajan M."/>
            <person name="Herndon D.R."/>
            <person name="Ramsay J.D."/>
            <person name="Caler E."/>
            <person name="Djikeng A."/>
            <person name="Gillespie J.J."/>
            <person name="Lau A.O."/>
            <person name="Roalson E.H."/>
            <person name="Silva J.C."/>
            <person name="Silva M.G."/>
            <person name="Suarez C.E."/>
            <person name="Ueti M.W."/>
            <person name="Nene V.M."/>
            <person name="Mealey R.H."/>
            <person name="Knowles D.P."/>
            <person name="Brayton K.A."/>
        </authorList>
    </citation>
    <scope>NUCLEOTIDE SEQUENCE [LARGE SCALE GENOMIC DNA]</scope>
    <source>
        <strain evidence="2 3">WA</strain>
    </source>
</reference>
<protein>
    <submittedName>
        <fullName evidence="2">Uncharacterized protein</fullName>
    </submittedName>
</protein>
<feature type="compositionally biased region" description="Polar residues" evidence="1">
    <location>
        <begin position="1"/>
        <end position="12"/>
    </location>
</feature>
<sequence length="488" mass="55107">MHQSSDSFSLCSKDNKSGYGSGKSISEALQNYIRHALEGETVTSNGMGIMTNSDKPVSPLFAGISVKISDDESASFLDSINRVNKEWLPICSPLFGHEFTEHCETCESSTIHKNISIAEENCSSIRLQDSHHITLYFFGKVKKTPEEKEKDAQWIKEQLDKLDPNYRVMLDNLTPYEFAVALFYKKFYKIPFLFEDAHTEKVEHVEPRHGFPMCCKNVQVKNDQEEPSLVPVKMHYLVLVPGVVLLAIVSLGKSIVSIPAKDFKTFSLLEKVPFVSEEHGLCGSRVGSLIKKCENGNSVMVEDHHCTHITLGTAKEYKPVISNNICEAIQSYLTYANAKCSHNKECSGVVKISKHDIPKKVSIEELSSNLKVYSSGPYTFGDIKLGFVASIPWLLSGSPKENELCEPEKPLNMQHHKGNHHFKIKDEYKDIYRDTTCFFSEDHSWFYIRKLPVVQEHESGDNNNAKWLVDAYIVPINKIITGNIQFNG</sequence>
<feature type="region of interest" description="Disordered" evidence="1">
    <location>
        <begin position="1"/>
        <end position="20"/>
    </location>
</feature>
<dbReference type="RefSeq" id="XP_004830880.1">
    <property type="nucleotide sequence ID" value="XM_004830823.1"/>
</dbReference>
<name>L0B255_THEEQ</name>
<dbReference type="KEGG" id="beq:BEWA_006230"/>
<evidence type="ECO:0000313" key="2">
    <source>
        <dbReference type="EMBL" id="AFZ81214.1"/>
    </source>
</evidence>
<evidence type="ECO:0000256" key="1">
    <source>
        <dbReference type="SAM" id="MobiDB-lite"/>
    </source>
</evidence>
<dbReference type="EMBL" id="CP001670">
    <property type="protein sequence ID" value="AFZ81214.1"/>
    <property type="molecule type" value="Genomic_DNA"/>
</dbReference>